<evidence type="ECO:0000256" key="3">
    <source>
        <dbReference type="ARBA" id="ARBA00022578"/>
    </source>
</evidence>
<dbReference type="eggNOG" id="COG3328">
    <property type="taxonomic scope" value="Bacteria"/>
</dbReference>
<sequence>MFEMMRLDVRGSVGKYLSRMMDAELCHLLKREYYEYGKGEVNHRNGHYSRHFTLKRIGKVDVEVPQNRWGDFRSQVLPKSKRYEEEPASSWREFFKDLKSRGMDRRKVELGIMDGLPVFKKLVQENFTQNS</sequence>
<dbReference type="EMBL" id="CP000252">
    <property type="protein sequence ID" value="ABC78766.1"/>
    <property type="molecule type" value="Genomic_DNA"/>
</dbReference>
<keyword evidence="4 6" id="KW-0238">DNA-binding</keyword>
<proteinExistence type="inferred from homology"/>
<reference evidence="7 8" key="1">
    <citation type="journal article" date="2007" name="Proc. Natl. Acad. Sci. U.S.A.">
        <title>The genome of Syntrophus aciditrophicus: life at the thermodynamic limit of microbial growth.</title>
        <authorList>
            <person name="McInerney M.J."/>
            <person name="Rohlin L."/>
            <person name="Mouttaki H."/>
            <person name="Kim U."/>
            <person name="Krupp R.S."/>
            <person name="Rios-Hernandez L."/>
            <person name="Sieber J."/>
            <person name="Struchtemeyer C.G."/>
            <person name="Bhattacharyya A."/>
            <person name="Campbell J.W."/>
            <person name="Gunsalus R.P."/>
        </authorList>
    </citation>
    <scope>NUCLEOTIDE SEQUENCE [LARGE SCALE GENOMIC DNA]</scope>
    <source>
        <strain evidence="7 8">SB</strain>
    </source>
</reference>
<evidence type="ECO:0000313" key="7">
    <source>
        <dbReference type="EMBL" id="ABC78766.1"/>
    </source>
</evidence>
<evidence type="ECO:0000256" key="1">
    <source>
        <dbReference type="ARBA" id="ARBA00002190"/>
    </source>
</evidence>
<evidence type="ECO:0000313" key="8">
    <source>
        <dbReference type="Proteomes" id="UP000001933"/>
    </source>
</evidence>
<dbReference type="HOGENOM" id="CLU_1926517_0_0_7"/>
<dbReference type="GO" id="GO:0003677">
    <property type="term" value="F:DNA binding"/>
    <property type="evidence" value="ECO:0007669"/>
    <property type="project" value="UniProtKB-UniRule"/>
</dbReference>
<dbReference type="OrthoDB" id="9815585at2"/>
<dbReference type="GO" id="GO:0004803">
    <property type="term" value="F:transposase activity"/>
    <property type="evidence" value="ECO:0007669"/>
    <property type="project" value="UniProtKB-UniRule"/>
</dbReference>
<dbReference type="GO" id="GO:0006313">
    <property type="term" value="P:DNA transposition"/>
    <property type="evidence" value="ECO:0007669"/>
    <property type="project" value="UniProtKB-UniRule"/>
</dbReference>
<protein>
    <recommendedName>
        <fullName evidence="6">Mutator family transposase</fullName>
    </recommendedName>
</protein>
<evidence type="ECO:0000256" key="2">
    <source>
        <dbReference type="ARBA" id="ARBA00010961"/>
    </source>
</evidence>
<name>Q2LXF4_SYNAS</name>
<accession>Q2LXF4</accession>
<keyword evidence="3 6" id="KW-0815">Transposition</keyword>
<organism evidence="7 8">
    <name type="scientific">Syntrophus aciditrophicus (strain SB)</name>
    <dbReference type="NCBI Taxonomy" id="56780"/>
    <lineage>
        <taxon>Bacteria</taxon>
        <taxon>Pseudomonadati</taxon>
        <taxon>Thermodesulfobacteriota</taxon>
        <taxon>Syntrophia</taxon>
        <taxon>Syntrophales</taxon>
        <taxon>Syntrophaceae</taxon>
        <taxon>Syntrophus</taxon>
    </lineage>
</organism>
<comment type="similarity">
    <text evidence="2 6">Belongs to the transposase mutator family.</text>
</comment>
<keyword evidence="5 6" id="KW-0233">DNA recombination</keyword>
<dbReference type="InParanoid" id="Q2LXF4"/>
<comment type="function">
    <text evidence="1 6">Required for the transposition of the insertion element.</text>
</comment>
<dbReference type="AlphaFoldDB" id="Q2LXF4"/>
<gene>
    <name evidence="7" type="ORF">SYN_02390</name>
</gene>
<dbReference type="STRING" id="56780.SYN_02390"/>
<dbReference type="PANTHER" id="PTHR33217">
    <property type="entry name" value="TRANSPOSASE FOR INSERTION SEQUENCE ELEMENT IS1081"/>
    <property type="match status" value="1"/>
</dbReference>
<dbReference type="InterPro" id="IPR001207">
    <property type="entry name" value="Transposase_mutator"/>
</dbReference>
<dbReference type="KEGG" id="sat:SYN_02390"/>
<keyword evidence="6" id="KW-0814">Transposable element</keyword>
<dbReference type="PANTHER" id="PTHR33217:SF7">
    <property type="entry name" value="TRANSPOSASE FOR INSERTION SEQUENCE ELEMENT IS1081"/>
    <property type="match status" value="1"/>
</dbReference>
<evidence type="ECO:0000256" key="4">
    <source>
        <dbReference type="ARBA" id="ARBA00023125"/>
    </source>
</evidence>
<dbReference type="Proteomes" id="UP000001933">
    <property type="component" value="Chromosome"/>
</dbReference>
<dbReference type="Pfam" id="PF00872">
    <property type="entry name" value="Transposase_mut"/>
    <property type="match status" value="1"/>
</dbReference>
<evidence type="ECO:0000256" key="6">
    <source>
        <dbReference type="RuleBase" id="RU365089"/>
    </source>
</evidence>
<evidence type="ECO:0000256" key="5">
    <source>
        <dbReference type="ARBA" id="ARBA00023172"/>
    </source>
</evidence>
<keyword evidence="8" id="KW-1185">Reference proteome</keyword>